<dbReference type="Proteomes" id="UP000287601">
    <property type="component" value="Chromosome"/>
</dbReference>
<feature type="domain" description="NADH:ubiquinone oxidoreductase 30kDa subunit" evidence="1">
    <location>
        <begin position="20"/>
        <end position="91"/>
    </location>
</feature>
<dbReference type="Pfam" id="PF00329">
    <property type="entry name" value="Complex1_30kDa"/>
    <property type="match status" value="1"/>
</dbReference>
<dbReference type="KEGG" id="amij:EQM06_05240"/>
<dbReference type="InterPro" id="IPR037232">
    <property type="entry name" value="NADH_quin_OxRdtase_su_C/D-like"/>
</dbReference>
<dbReference type="Gene3D" id="3.30.460.80">
    <property type="entry name" value="NADH:ubiquinone oxidoreductase, 30kDa subunit"/>
    <property type="match status" value="1"/>
</dbReference>
<dbReference type="GO" id="GO:0008137">
    <property type="term" value="F:NADH dehydrogenase (ubiquinone) activity"/>
    <property type="evidence" value="ECO:0007669"/>
    <property type="project" value="InterPro"/>
</dbReference>
<organism evidence="2 3">
    <name type="scientific">Aminipila luticellarii</name>
    <dbReference type="NCBI Taxonomy" id="2507160"/>
    <lineage>
        <taxon>Bacteria</taxon>
        <taxon>Bacillati</taxon>
        <taxon>Bacillota</taxon>
        <taxon>Clostridia</taxon>
        <taxon>Peptostreptococcales</taxon>
        <taxon>Anaerovoracaceae</taxon>
        <taxon>Aminipila</taxon>
    </lineage>
</organism>
<dbReference type="OrthoDB" id="3178054at2"/>
<evidence type="ECO:0000313" key="2">
    <source>
        <dbReference type="EMBL" id="QAT42679.1"/>
    </source>
</evidence>
<gene>
    <name evidence="2" type="ORF">EQM06_05240</name>
</gene>
<evidence type="ECO:0000313" key="3">
    <source>
        <dbReference type="Proteomes" id="UP000287601"/>
    </source>
</evidence>
<dbReference type="AlphaFoldDB" id="A0A410PUQ2"/>
<dbReference type="InterPro" id="IPR001268">
    <property type="entry name" value="NADH_UbQ_OxRdtase_30kDa_su"/>
</dbReference>
<dbReference type="EMBL" id="CP035281">
    <property type="protein sequence ID" value="QAT42679.1"/>
    <property type="molecule type" value="Genomic_DNA"/>
</dbReference>
<protein>
    <submittedName>
        <fullName evidence="2">Ech hydrogenase subunit D</fullName>
    </submittedName>
</protein>
<evidence type="ECO:0000259" key="1">
    <source>
        <dbReference type="Pfam" id="PF00329"/>
    </source>
</evidence>
<proteinExistence type="predicted"/>
<sequence>MGEQNIRKISSDEILAETINLKSAGYRLVAISCTNKDGLELSYSFDKDYDFINLRINMDYDTEIESISCIYHYAFLYENEIAELFGAKIKNIAVDFKDKLYRLSVETPFNMKKEEE</sequence>
<name>A0A410PUQ2_9FIRM</name>
<dbReference type="RefSeq" id="WP_128745329.1">
    <property type="nucleotide sequence ID" value="NZ_CP035281.1"/>
</dbReference>
<reference evidence="2 3" key="1">
    <citation type="submission" date="2019-01" db="EMBL/GenBank/DDBJ databases">
        <title>Draft genomes of a novel of Aminipila strains.</title>
        <authorList>
            <person name="Ma S."/>
        </authorList>
    </citation>
    <scope>NUCLEOTIDE SEQUENCE [LARGE SCALE GENOMIC DNA]</scope>
    <source>
        <strain evidence="3">JN-39</strain>
    </source>
</reference>
<dbReference type="SUPFAM" id="SSF143243">
    <property type="entry name" value="Nqo5-like"/>
    <property type="match status" value="1"/>
</dbReference>
<accession>A0A410PUQ2</accession>
<keyword evidence="3" id="KW-1185">Reference proteome</keyword>